<name>A0ABQ2HN55_9BACT</name>
<evidence type="ECO:0000313" key="1">
    <source>
        <dbReference type="EMBL" id="GGM85204.1"/>
    </source>
</evidence>
<sequence length="466" mass="53647">MNVLINLTNMKQILLVIALTISFKSLAQITFVDPNTSWEELSKTAKKGKKLIFIQLESSECEHCNEVASQGFNGAVLKDVFQKNFVAIRTRVETENGRKLAEKLHIKGALVALYTDPDGNVLTRYNGSTSQPEAYLEQAQVALSRRNGKQLTDFEKEYQNGEKSAAFLKAFIQKRREINMPTHDLLDEYVGKLPVDSISNFHVIKFIYQQGPTMDSRAYKLVQALAPHGMVDSLYKSVSPAEKVAFNNGIIGNTLRKAVETKNSQLAHQAGYYTQQTYHENYQLGMLQYRRNVLWYYQQVKDTASYFGECRQFIEQNYMLMTVDSLKRMDEAALQKSLAAQTPFGPAGEKQAVRFAPPSQQFHHELNDHAWRYYLWNNQPRDLERALMWSKRSMEWHEELRKDKNHLPLGNPAYMDTYAHLLYKLGRKNEAIEWQTKAVEAQKVSGMSWVSMEKDLNEMKSGTLKR</sequence>
<evidence type="ECO:0000313" key="2">
    <source>
        <dbReference type="Proteomes" id="UP000632339"/>
    </source>
</evidence>
<gene>
    <name evidence="1" type="ORF">GCM10010967_16470</name>
</gene>
<keyword evidence="2" id="KW-1185">Reference proteome</keyword>
<dbReference type="InterPro" id="IPR036249">
    <property type="entry name" value="Thioredoxin-like_sf"/>
</dbReference>
<dbReference type="SUPFAM" id="SSF52833">
    <property type="entry name" value="Thioredoxin-like"/>
    <property type="match status" value="1"/>
</dbReference>
<dbReference type="Proteomes" id="UP000632339">
    <property type="component" value="Unassembled WGS sequence"/>
</dbReference>
<reference evidence="2" key="1">
    <citation type="journal article" date="2019" name="Int. J. Syst. Evol. Microbiol.">
        <title>The Global Catalogue of Microorganisms (GCM) 10K type strain sequencing project: providing services to taxonomists for standard genome sequencing and annotation.</title>
        <authorList>
            <consortium name="The Broad Institute Genomics Platform"/>
            <consortium name="The Broad Institute Genome Sequencing Center for Infectious Disease"/>
            <person name="Wu L."/>
            <person name="Ma J."/>
        </authorList>
    </citation>
    <scope>NUCLEOTIDE SEQUENCE [LARGE SCALE GENOMIC DNA]</scope>
    <source>
        <strain evidence="2">CGMCC 1.6375</strain>
    </source>
</reference>
<accession>A0ABQ2HN55</accession>
<protein>
    <recommendedName>
        <fullName evidence="3">Thioredoxin-related protein</fullName>
    </recommendedName>
</protein>
<organism evidence="1 2">
    <name type="scientific">Dyadobacter beijingensis</name>
    <dbReference type="NCBI Taxonomy" id="365489"/>
    <lineage>
        <taxon>Bacteria</taxon>
        <taxon>Pseudomonadati</taxon>
        <taxon>Bacteroidota</taxon>
        <taxon>Cytophagia</taxon>
        <taxon>Cytophagales</taxon>
        <taxon>Spirosomataceae</taxon>
        <taxon>Dyadobacter</taxon>
    </lineage>
</organism>
<proteinExistence type="predicted"/>
<dbReference type="EMBL" id="BMLI01000001">
    <property type="protein sequence ID" value="GGM85204.1"/>
    <property type="molecule type" value="Genomic_DNA"/>
</dbReference>
<dbReference type="Gene3D" id="3.40.30.10">
    <property type="entry name" value="Glutaredoxin"/>
    <property type="match status" value="1"/>
</dbReference>
<evidence type="ECO:0008006" key="3">
    <source>
        <dbReference type="Google" id="ProtNLM"/>
    </source>
</evidence>
<comment type="caution">
    <text evidence="1">The sequence shown here is derived from an EMBL/GenBank/DDBJ whole genome shotgun (WGS) entry which is preliminary data.</text>
</comment>